<keyword evidence="1" id="KW-0472">Membrane</keyword>
<feature type="transmembrane region" description="Helical" evidence="1">
    <location>
        <begin position="139"/>
        <end position="161"/>
    </location>
</feature>
<protein>
    <recommendedName>
        <fullName evidence="4">Membrane-anchored protein</fullName>
    </recommendedName>
</protein>
<reference evidence="2 3" key="1">
    <citation type="submission" date="2022-06" db="EMBL/GenBank/DDBJ databases">
        <title>Paraconexibacter antarcticus.</title>
        <authorList>
            <person name="Kim C.S."/>
        </authorList>
    </citation>
    <scope>NUCLEOTIDE SEQUENCE [LARGE SCALE GENOMIC DNA]</scope>
    <source>
        <strain evidence="2 3">02-257</strain>
    </source>
</reference>
<keyword evidence="3" id="KW-1185">Reference proteome</keyword>
<dbReference type="Pfam" id="PF03988">
    <property type="entry name" value="DUF347"/>
    <property type="match status" value="3"/>
</dbReference>
<dbReference type="Proteomes" id="UP001056035">
    <property type="component" value="Chromosome"/>
</dbReference>
<name>A0ABY5DZN6_9ACTN</name>
<dbReference type="EMBL" id="CP098502">
    <property type="protein sequence ID" value="UTI66060.1"/>
    <property type="molecule type" value="Genomic_DNA"/>
</dbReference>
<evidence type="ECO:0000313" key="2">
    <source>
        <dbReference type="EMBL" id="UTI66060.1"/>
    </source>
</evidence>
<feature type="transmembrane region" description="Helical" evidence="1">
    <location>
        <begin position="41"/>
        <end position="62"/>
    </location>
</feature>
<dbReference type="RefSeq" id="WP_254572738.1">
    <property type="nucleotide sequence ID" value="NZ_CP098502.1"/>
</dbReference>
<evidence type="ECO:0000313" key="3">
    <source>
        <dbReference type="Proteomes" id="UP001056035"/>
    </source>
</evidence>
<evidence type="ECO:0008006" key="4">
    <source>
        <dbReference type="Google" id="ProtNLM"/>
    </source>
</evidence>
<accession>A0ABY5DZN6</accession>
<feature type="transmembrane region" description="Helical" evidence="1">
    <location>
        <begin position="223"/>
        <end position="245"/>
    </location>
</feature>
<feature type="transmembrane region" description="Helical" evidence="1">
    <location>
        <begin position="193"/>
        <end position="211"/>
    </location>
</feature>
<feature type="transmembrane region" description="Helical" evidence="1">
    <location>
        <begin position="167"/>
        <end position="186"/>
    </location>
</feature>
<organism evidence="2 3">
    <name type="scientific">Paraconexibacter antarcticus</name>
    <dbReference type="NCBI Taxonomy" id="2949664"/>
    <lineage>
        <taxon>Bacteria</taxon>
        <taxon>Bacillati</taxon>
        <taxon>Actinomycetota</taxon>
        <taxon>Thermoleophilia</taxon>
        <taxon>Solirubrobacterales</taxon>
        <taxon>Paraconexibacteraceae</taxon>
        <taxon>Paraconexibacter</taxon>
    </lineage>
</organism>
<sequence length="279" mass="30628">MTRPRLFSGPEPLAPKVPEITAMFWLIKIITTGMGEAMSDFLGQQSVPAAGAIGIFGIWFGLRLQFRATEYRAPVYWFCVWMVAIFGTMVSDGLRDGAGMSYSVATVIFSIVTAAVFVRWYRSEKTLSIHSIVTRRREVFYWSAVLATFALGTASGDWTAIQLKLGFFPSALLFGGIIIIPGLLWWRGKLNPIAAFWAAYIVTRPLGASFADWFGKPHDATGLGLGDGVASGLMLIVFFALVAWVTARKNDIQEPGEHWHLPHPHLPHGAGLRAQPAEG</sequence>
<keyword evidence="1" id="KW-0812">Transmembrane</keyword>
<keyword evidence="1" id="KW-1133">Transmembrane helix</keyword>
<feature type="transmembrane region" description="Helical" evidence="1">
    <location>
        <begin position="74"/>
        <end position="94"/>
    </location>
</feature>
<dbReference type="InterPro" id="IPR007136">
    <property type="entry name" value="DUF347"/>
</dbReference>
<gene>
    <name evidence="2" type="ORF">NBH00_07605</name>
</gene>
<proteinExistence type="predicted"/>
<feature type="transmembrane region" description="Helical" evidence="1">
    <location>
        <begin position="100"/>
        <end position="118"/>
    </location>
</feature>
<evidence type="ECO:0000256" key="1">
    <source>
        <dbReference type="SAM" id="Phobius"/>
    </source>
</evidence>